<keyword evidence="4" id="KW-1185">Reference proteome</keyword>
<proteinExistence type="predicted"/>
<evidence type="ECO:0000313" key="4">
    <source>
        <dbReference type="Proteomes" id="UP001283361"/>
    </source>
</evidence>
<evidence type="ECO:0000256" key="1">
    <source>
        <dbReference type="SAM" id="SignalP"/>
    </source>
</evidence>
<keyword evidence="1" id="KW-0732">Signal</keyword>
<gene>
    <name evidence="3" type="ORF">RRG08_024930</name>
    <name evidence="2" type="ORF">RRG08_065889</name>
</gene>
<dbReference type="EMBL" id="JAWDGP010005114">
    <property type="protein sequence ID" value="KAK3759545.1"/>
    <property type="molecule type" value="Genomic_DNA"/>
</dbReference>
<comment type="caution">
    <text evidence="3">The sequence shown here is derived from an EMBL/GenBank/DDBJ whole genome shotgun (WGS) entry which is preliminary data.</text>
</comment>
<sequence length="139" mass="14941">MNTFAIFAFVALFIYTVNASLCRDICKEQCAIIQKKTCKLKEIFGNTCKTVPGACTLTCAAACRCSDGCAGNCEEKYPKCKGDDSSDGILWKKLNKLSCGIHLSLCSATCQYKCDLKLFAGAFNSLRGFIGGPFGALSN</sequence>
<organism evidence="3 4">
    <name type="scientific">Elysia crispata</name>
    <name type="common">lettuce slug</name>
    <dbReference type="NCBI Taxonomy" id="231223"/>
    <lineage>
        <taxon>Eukaryota</taxon>
        <taxon>Metazoa</taxon>
        <taxon>Spiralia</taxon>
        <taxon>Lophotrochozoa</taxon>
        <taxon>Mollusca</taxon>
        <taxon>Gastropoda</taxon>
        <taxon>Heterobranchia</taxon>
        <taxon>Euthyneura</taxon>
        <taxon>Panpulmonata</taxon>
        <taxon>Sacoglossa</taxon>
        <taxon>Placobranchoidea</taxon>
        <taxon>Plakobranchidae</taxon>
        <taxon>Elysia</taxon>
    </lineage>
</organism>
<name>A0AAE1D956_9GAST</name>
<accession>A0AAE1D956</accession>
<evidence type="ECO:0000313" key="2">
    <source>
        <dbReference type="EMBL" id="KAK3759545.1"/>
    </source>
</evidence>
<feature type="signal peptide" evidence="1">
    <location>
        <begin position="1"/>
        <end position="19"/>
    </location>
</feature>
<feature type="chain" id="PRO_5042442760" evidence="1">
    <location>
        <begin position="20"/>
        <end position="139"/>
    </location>
</feature>
<dbReference type="AlphaFoldDB" id="A0AAE1D956"/>
<dbReference type="Proteomes" id="UP001283361">
    <property type="component" value="Unassembled WGS sequence"/>
</dbReference>
<dbReference type="EMBL" id="JAWDGP010004758">
    <property type="protein sequence ID" value="KAK3762119.1"/>
    <property type="molecule type" value="Genomic_DNA"/>
</dbReference>
<reference evidence="3" key="1">
    <citation type="journal article" date="2023" name="G3 (Bethesda)">
        <title>A reference genome for the long-term kleptoplast-retaining sea slug Elysia crispata morphotype clarki.</title>
        <authorList>
            <person name="Eastman K.E."/>
            <person name="Pendleton A.L."/>
            <person name="Shaikh M.A."/>
            <person name="Suttiyut T."/>
            <person name="Ogas R."/>
            <person name="Tomko P."/>
            <person name="Gavelis G."/>
            <person name="Widhalm J.R."/>
            <person name="Wisecaver J.H."/>
        </authorList>
    </citation>
    <scope>NUCLEOTIDE SEQUENCE</scope>
    <source>
        <strain evidence="3">ECLA1</strain>
    </source>
</reference>
<protein>
    <submittedName>
        <fullName evidence="3">Uncharacterized protein</fullName>
    </submittedName>
</protein>
<evidence type="ECO:0000313" key="3">
    <source>
        <dbReference type="EMBL" id="KAK3762119.1"/>
    </source>
</evidence>